<comment type="catalytic activity">
    <reaction evidence="7 8">
        <text>lipid IVA (E. coli) + CMP-3-deoxy-beta-D-manno-octulosonate = alpha-Kdo-(2-&gt;6)-lipid IVA (E. coli) + CMP + H(+)</text>
        <dbReference type="Rhea" id="RHEA:28066"/>
        <dbReference type="ChEBI" id="CHEBI:15378"/>
        <dbReference type="ChEBI" id="CHEBI:58603"/>
        <dbReference type="ChEBI" id="CHEBI:60364"/>
        <dbReference type="ChEBI" id="CHEBI:60377"/>
        <dbReference type="ChEBI" id="CHEBI:85987"/>
        <dbReference type="EC" id="2.4.99.12"/>
    </reaction>
</comment>
<keyword evidence="11" id="KW-1185">Reference proteome</keyword>
<organism evidence="10 11">
    <name type="scientific">Paracoccus siganidrum</name>
    <dbReference type="NCBI Taxonomy" id="1276757"/>
    <lineage>
        <taxon>Bacteria</taxon>
        <taxon>Pseudomonadati</taxon>
        <taxon>Pseudomonadota</taxon>
        <taxon>Alphaproteobacteria</taxon>
        <taxon>Rhodobacterales</taxon>
        <taxon>Paracoccaceae</taxon>
        <taxon>Paracoccus</taxon>
    </lineage>
</organism>
<dbReference type="InterPro" id="IPR007507">
    <property type="entry name" value="Glycos_transf_N"/>
</dbReference>
<dbReference type="PANTHER" id="PTHR42755">
    <property type="entry name" value="3-DEOXY-MANNO-OCTULOSONATE CYTIDYLYLTRANSFERASE"/>
    <property type="match status" value="1"/>
</dbReference>
<comment type="subcellular location">
    <subcellularLocation>
        <location evidence="8">Cell membrane</location>
    </subcellularLocation>
</comment>
<evidence type="ECO:0000256" key="5">
    <source>
        <dbReference type="ARBA" id="ARBA00022679"/>
    </source>
</evidence>
<dbReference type="Gene3D" id="3.40.50.11720">
    <property type="entry name" value="3-Deoxy-D-manno-octulosonic-acid transferase, N-terminal domain"/>
    <property type="match status" value="1"/>
</dbReference>
<comment type="similarity">
    <text evidence="8">Belongs to the glycosyltransferase group 1 family.</text>
</comment>
<evidence type="ECO:0000313" key="11">
    <source>
        <dbReference type="Proteomes" id="UP000283587"/>
    </source>
</evidence>
<feature type="domain" description="3-deoxy-D-manno-octulosonic-acid transferase N-terminal" evidence="9">
    <location>
        <begin position="74"/>
        <end position="173"/>
    </location>
</feature>
<dbReference type="GO" id="GO:0009244">
    <property type="term" value="P:lipopolysaccharide core region biosynthetic process"/>
    <property type="evidence" value="ECO:0007669"/>
    <property type="project" value="UniProtKB-UniRule"/>
</dbReference>
<gene>
    <name evidence="10" type="ORF">D3P05_11545</name>
</gene>
<reference evidence="11" key="1">
    <citation type="submission" date="2018-09" db="EMBL/GenBank/DDBJ databases">
        <title>Paracoccus onubensis nov. sp. a moderate halophilic bacterium isolated from Gruta de las Maravillas (Aracena, Spain).</title>
        <authorList>
            <person name="Jurado V."/>
            <person name="Gutierrez-Patricio S."/>
            <person name="Gonzalez-Pimentel J.L."/>
            <person name="Miller A.Z."/>
            <person name="Laiz L."/>
            <person name="Saiz-Jimenez C."/>
        </authorList>
    </citation>
    <scope>NUCLEOTIDE SEQUENCE [LARGE SCALE GENOMIC DNA]</scope>
    <source>
        <strain evidence="11">DSM 26381</strain>
    </source>
</reference>
<comment type="function">
    <text evidence="1 8">Involved in lipopolysaccharide (LPS) biosynthesis. Catalyzes the transfer of 3-deoxy-D-manno-octulosonate (Kdo) residue(s) from CMP-Kdo to lipid IV(A), the tetraacyldisaccharide-1,4'-bisphosphate precursor of lipid A.</text>
</comment>
<dbReference type="InterPro" id="IPR039901">
    <property type="entry name" value="Kdotransferase"/>
</dbReference>
<dbReference type="AlphaFoldDB" id="A0A419A629"/>
<name>A0A419A629_9RHOB</name>
<protein>
    <recommendedName>
        <fullName evidence="4 8">3-deoxy-D-manno-octulosonic acid transferase</fullName>
        <shortName evidence="8">Kdo transferase</shortName>
        <ecNumber evidence="3 8">2.4.99.12</ecNumber>
    </recommendedName>
    <alternativeName>
        <fullName evidence="6 8">Lipid IV(A) 3-deoxy-D-manno-octulosonic acid transferase</fullName>
    </alternativeName>
</protein>
<dbReference type="EMBL" id="QZEW01000043">
    <property type="protein sequence ID" value="RJL13954.1"/>
    <property type="molecule type" value="Genomic_DNA"/>
</dbReference>
<evidence type="ECO:0000313" key="10">
    <source>
        <dbReference type="EMBL" id="RJL13954.1"/>
    </source>
</evidence>
<evidence type="ECO:0000256" key="1">
    <source>
        <dbReference type="ARBA" id="ARBA00003394"/>
    </source>
</evidence>
<evidence type="ECO:0000256" key="8">
    <source>
        <dbReference type="RuleBase" id="RU365103"/>
    </source>
</evidence>
<keyword evidence="8" id="KW-0472">Membrane</keyword>
<dbReference type="Proteomes" id="UP000283587">
    <property type="component" value="Unassembled WGS sequence"/>
</dbReference>
<sequence length="392" mass="41386">MVLSGLGRLGLWLHLRGRHPAMPDRIALSPGDGPLLVMRATPEAHAAATQVGARLVKARPDLRILSLGTAGAPDPAEDPAAAERLIDQARPFALLLLGADLPAGLITAAAARDIPIILGDAHLDPQDGGWSLRAAMRRALLGEMQAVMVADADSYDTARRMGISRRRLTMTGPVTQIHEPLSCTEAERAGFAQLMSGRHAWLAACVPPSEEAAVVEAHRAALRLSHRALLFLVPDSAERADALADEIEASGLIVARRTADEEPIEEVQVMISDGPTEMGLWYRLAPVTYLGGTLSGDDANSRNPFEPAALGSAIVHGPATDRFATEWRQLDGAHAARRVSDAEDLAGAIAELSQPDLIATLASNAWTVSTGGVGVAMQIAAPVLKVLEERPA</sequence>
<dbReference type="Pfam" id="PF04413">
    <property type="entry name" value="Glycos_transf_N"/>
    <property type="match status" value="1"/>
</dbReference>
<dbReference type="GO" id="GO:0043842">
    <property type="term" value="F:Kdo transferase activity"/>
    <property type="evidence" value="ECO:0007669"/>
    <property type="project" value="UniProtKB-EC"/>
</dbReference>
<dbReference type="GO" id="GO:0009245">
    <property type="term" value="P:lipid A biosynthetic process"/>
    <property type="evidence" value="ECO:0007669"/>
    <property type="project" value="TreeGrafter"/>
</dbReference>
<evidence type="ECO:0000256" key="7">
    <source>
        <dbReference type="ARBA" id="ARBA00049183"/>
    </source>
</evidence>
<evidence type="ECO:0000256" key="2">
    <source>
        <dbReference type="ARBA" id="ARBA00004713"/>
    </source>
</evidence>
<evidence type="ECO:0000256" key="3">
    <source>
        <dbReference type="ARBA" id="ARBA00012621"/>
    </source>
</evidence>
<comment type="caution">
    <text evidence="10">The sequence shown here is derived from an EMBL/GenBank/DDBJ whole genome shotgun (WGS) entry which is preliminary data.</text>
</comment>
<dbReference type="EC" id="2.4.99.12" evidence="3 8"/>
<comment type="pathway">
    <text evidence="2 8">Bacterial outer membrane biogenesis; LPS core biosynthesis.</text>
</comment>
<keyword evidence="8" id="KW-0448">Lipopolysaccharide biosynthesis</keyword>
<keyword evidence="8" id="KW-1003">Cell membrane</keyword>
<keyword evidence="5 8" id="KW-0808">Transferase</keyword>
<dbReference type="UniPathway" id="UPA00958"/>
<evidence type="ECO:0000256" key="4">
    <source>
        <dbReference type="ARBA" id="ARBA00019077"/>
    </source>
</evidence>
<evidence type="ECO:0000256" key="6">
    <source>
        <dbReference type="ARBA" id="ARBA00031445"/>
    </source>
</evidence>
<dbReference type="GO" id="GO:0005886">
    <property type="term" value="C:plasma membrane"/>
    <property type="evidence" value="ECO:0007669"/>
    <property type="project" value="UniProtKB-SubCell"/>
</dbReference>
<proteinExistence type="inferred from homology"/>
<dbReference type="InterPro" id="IPR038107">
    <property type="entry name" value="Glycos_transf_N_sf"/>
</dbReference>
<dbReference type="Gene3D" id="3.40.50.2000">
    <property type="entry name" value="Glycogen Phosphorylase B"/>
    <property type="match status" value="1"/>
</dbReference>
<evidence type="ECO:0000259" key="9">
    <source>
        <dbReference type="Pfam" id="PF04413"/>
    </source>
</evidence>
<dbReference type="OrthoDB" id="9789797at2"/>
<accession>A0A419A629</accession>
<dbReference type="PANTHER" id="PTHR42755:SF1">
    <property type="entry name" value="3-DEOXY-D-MANNO-OCTULOSONIC ACID TRANSFERASE, MITOCHONDRIAL-RELATED"/>
    <property type="match status" value="1"/>
</dbReference>
<dbReference type="RefSeq" id="WP_119898315.1">
    <property type="nucleotide sequence ID" value="NZ_QNRC01000001.1"/>
</dbReference>